<dbReference type="AlphaFoldDB" id="A0A0F9J6Q5"/>
<feature type="non-terminal residue" evidence="1">
    <location>
        <position position="1"/>
    </location>
</feature>
<proteinExistence type="predicted"/>
<accession>A0A0F9J6Q5</accession>
<name>A0A0F9J6Q5_9ZZZZ</name>
<comment type="caution">
    <text evidence="1">The sequence shown here is derived from an EMBL/GenBank/DDBJ whole genome shotgun (WGS) entry which is preliminary data.</text>
</comment>
<dbReference type="EMBL" id="LAZR01018821">
    <property type="protein sequence ID" value="KKL94847.1"/>
    <property type="molecule type" value="Genomic_DNA"/>
</dbReference>
<organism evidence="1">
    <name type="scientific">marine sediment metagenome</name>
    <dbReference type="NCBI Taxonomy" id="412755"/>
    <lineage>
        <taxon>unclassified sequences</taxon>
        <taxon>metagenomes</taxon>
        <taxon>ecological metagenomes</taxon>
    </lineage>
</organism>
<sequence length="191" mass="20995">CNVNSALAMSNNLAVKEDTRLTTAKRARLYRGLIARIAEEVDLIERNAIVKGGKTAAGEVFTETIRERRRTSIQGFLERLHFDERNAKGISEGVDRFIHGTLDSIYTRKIEPMLVRPWSLAYLATAGFPVGNVVESVGISVTGMGGMGKLGWNDVDFAALSTGLRIPTSMMTAQEQMRSFIGQKTGIFNDP</sequence>
<protein>
    <submittedName>
        <fullName evidence="1">Uncharacterized protein</fullName>
    </submittedName>
</protein>
<evidence type="ECO:0000313" key="1">
    <source>
        <dbReference type="EMBL" id="KKL94847.1"/>
    </source>
</evidence>
<reference evidence="1" key="1">
    <citation type="journal article" date="2015" name="Nature">
        <title>Complex archaea that bridge the gap between prokaryotes and eukaryotes.</title>
        <authorList>
            <person name="Spang A."/>
            <person name="Saw J.H."/>
            <person name="Jorgensen S.L."/>
            <person name="Zaremba-Niedzwiedzka K."/>
            <person name="Martijn J."/>
            <person name="Lind A.E."/>
            <person name="van Eijk R."/>
            <person name="Schleper C."/>
            <person name="Guy L."/>
            <person name="Ettema T.J."/>
        </authorList>
    </citation>
    <scope>NUCLEOTIDE SEQUENCE</scope>
</reference>
<gene>
    <name evidence="1" type="ORF">LCGC14_1860520</name>
</gene>